<reference evidence="1" key="1">
    <citation type="submission" date="2018-05" db="EMBL/GenBank/DDBJ databases">
        <authorList>
            <person name="Lanie J.A."/>
            <person name="Ng W.-L."/>
            <person name="Kazmierczak K.M."/>
            <person name="Andrzejewski T.M."/>
            <person name="Davidsen T.M."/>
            <person name="Wayne K.J."/>
            <person name="Tettelin H."/>
            <person name="Glass J.I."/>
            <person name="Rusch D."/>
            <person name="Podicherti R."/>
            <person name="Tsui H.-C.T."/>
            <person name="Winkler M.E."/>
        </authorList>
    </citation>
    <scope>NUCLEOTIDE SEQUENCE</scope>
</reference>
<dbReference type="PANTHER" id="PTHR11803:SF39">
    <property type="entry name" value="2-IMINOBUTANOATE_2-IMINOPROPANOATE DEAMINASE"/>
    <property type="match status" value="1"/>
</dbReference>
<dbReference type="Pfam" id="PF01042">
    <property type="entry name" value="Ribonuc_L-PSP"/>
    <property type="match status" value="1"/>
</dbReference>
<name>A0A382GIC2_9ZZZZ</name>
<dbReference type="InterPro" id="IPR006175">
    <property type="entry name" value="YjgF/YER057c/UK114"/>
</dbReference>
<protein>
    <submittedName>
        <fullName evidence="1">Uncharacterized protein</fullName>
    </submittedName>
</protein>
<sequence>MTILKSIKTEKAPGAIGPYSQGMQVGDLIFVSGQIPVDPGTGNIVDGDIEKQTAQVFRNIAAVLEESGSSLSKVVKTT</sequence>
<dbReference type="SUPFAM" id="SSF55298">
    <property type="entry name" value="YjgF-like"/>
    <property type="match status" value="1"/>
</dbReference>
<feature type="non-terminal residue" evidence="1">
    <location>
        <position position="78"/>
    </location>
</feature>
<proteinExistence type="predicted"/>
<dbReference type="PANTHER" id="PTHR11803">
    <property type="entry name" value="2-IMINOBUTANOATE/2-IMINOPROPANOATE DEAMINASE RIDA"/>
    <property type="match status" value="1"/>
</dbReference>
<dbReference type="AlphaFoldDB" id="A0A382GIC2"/>
<accession>A0A382GIC2</accession>
<dbReference type="CDD" id="cd00448">
    <property type="entry name" value="YjgF_YER057c_UK114_family"/>
    <property type="match status" value="1"/>
</dbReference>
<dbReference type="GO" id="GO:0019239">
    <property type="term" value="F:deaminase activity"/>
    <property type="evidence" value="ECO:0007669"/>
    <property type="project" value="TreeGrafter"/>
</dbReference>
<dbReference type="Gene3D" id="3.30.1330.40">
    <property type="entry name" value="RutC-like"/>
    <property type="match status" value="1"/>
</dbReference>
<dbReference type="EMBL" id="UINC01055268">
    <property type="protein sequence ID" value="SVB73941.1"/>
    <property type="molecule type" value="Genomic_DNA"/>
</dbReference>
<dbReference type="GO" id="GO:0005829">
    <property type="term" value="C:cytosol"/>
    <property type="evidence" value="ECO:0007669"/>
    <property type="project" value="TreeGrafter"/>
</dbReference>
<gene>
    <name evidence="1" type="ORF">METZ01_LOCUS226795</name>
</gene>
<evidence type="ECO:0000313" key="1">
    <source>
        <dbReference type="EMBL" id="SVB73941.1"/>
    </source>
</evidence>
<organism evidence="1">
    <name type="scientific">marine metagenome</name>
    <dbReference type="NCBI Taxonomy" id="408172"/>
    <lineage>
        <taxon>unclassified sequences</taxon>
        <taxon>metagenomes</taxon>
        <taxon>ecological metagenomes</taxon>
    </lineage>
</organism>
<dbReference type="InterPro" id="IPR035959">
    <property type="entry name" value="RutC-like_sf"/>
</dbReference>